<organism evidence="11 12">
    <name type="scientific">Amaricoccus solimangrovi</name>
    <dbReference type="NCBI Taxonomy" id="2589815"/>
    <lineage>
        <taxon>Bacteria</taxon>
        <taxon>Pseudomonadati</taxon>
        <taxon>Pseudomonadota</taxon>
        <taxon>Alphaproteobacteria</taxon>
        <taxon>Rhodobacterales</taxon>
        <taxon>Paracoccaceae</taxon>
        <taxon>Amaricoccus</taxon>
    </lineage>
</organism>
<dbReference type="EMBL" id="VFRP01000002">
    <property type="protein sequence ID" value="TPE53135.1"/>
    <property type="molecule type" value="Genomic_DNA"/>
</dbReference>
<dbReference type="Gene3D" id="1.10.3080.10">
    <property type="entry name" value="Clc chloride channel"/>
    <property type="match status" value="1"/>
</dbReference>
<feature type="transmembrane region" description="Helical" evidence="10">
    <location>
        <begin position="339"/>
        <end position="358"/>
    </location>
</feature>
<feature type="transmembrane region" description="Helical" evidence="10">
    <location>
        <begin position="370"/>
        <end position="395"/>
    </location>
</feature>
<feature type="transmembrane region" description="Helical" evidence="10">
    <location>
        <begin position="164"/>
        <end position="188"/>
    </location>
</feature>
<keyword evidence="12" id="KW-1185">Reference proteome</keyword>
<dbReference type="CDD" id="cd01031">
    <property type="entry name" value="EriC"/>
    <property type="match status" value="1"/>
</dbReference>
<evidence type="ECO:0000256" key="7">
    <source>
        <dbReference type="ARBA" id="ARBA00023173"/>
    </source>
</evidence>
<dbReference type="PANTHER" id="PTHR43427">
    <property type="entry name" value="CHLORIDE CHANNEL PROTEIN CLC-E"/>
    <property type="match status" value="1"/>
</dbReference>
<comment type="caution">
    <text evidence="11">The sequence shown here is derived from an EMBL/GenBank/DDBJ whole genome shotgun (WGS) entry which is preliminary data.</text>
</comment>
<feature type="transmembrane region" description="Helical" evidence="10">
    <location>
        <begin position="312"/>
        <end position="332"/>
    </location>
</feature>
<reference evidence="11 12" key="1">
    <citation type="submission" date="2019-06" db="EMBL/GenBank/DDBJ databases">
        <title>A novel bacterium of genus Amaricoccus, isolated from marine sediment.</title>
        <authorList>
            <person name="Huang H."/>
            <person name="Mo K."/>
            <person name="Hu Y."/>
        </authorList>
    </citation>
    <scope>NUCLEOTIDE SEQUENCE [LARGE SCALE GENOMIC DNA]</scope>
    <source>
        <strain evidence="11 12">HB172011</strain>
    </source>
</reference>
<feature type="transmembrane region" description="Helical" evidence="10">
    <location>
        <begin position="271"/>
        <end position="292"/>
    </location>
</feature>
<keyword evidence="5" id="KW-0406">Ion transport</keyword>
<dbReference type="Proteomes" id="UP000319255">
    <property type="component" value="Unassembled WGS sequence"/>
</dbReference>
<feature type="transmembrane region" description="Helical" evidence="10">
    <location>
        <begin position="200"/>
        <end position="219"/>
    </location>
</feature>
<dbReference type="GO" id="GO:0034707">
    <property type="term" value="C:chloride channel complex"/>
    <property type="evidence" value="ECO:0007669"/>
    <property type="project" value="UniProtKB-KW"/>
</dbReference>
<dbReference type="Pfam" id="PF00654">
    <property type="entry name" value="Voltage_CLC"/>
    <property type="match status" value="1"/>
</dbReference>
<evidence type="ECO:0000256" key="5">
    <source>
        <dbReference type="ARBA" id="ARBA00023065"/>
    </source>
</evidence>
<evidence type="ECO:0000256" key="1">
    <source>
        <dbReference type="ARBA" id="ARBA00004141"/>
    </source>
</evidence>
<keyword evidence="9" id="KW-0407">Ion channel</keyword>
<evidence type="ECO:0000256" key="3">
    <source>
        <dbReference type="ARBA" id="ARBA00022692"/>
    </source>
</evidence>
<comment type="subcellular location">
    <subcellularLocation>
        <location evidence="1">Membrane</location>
        <topology evidence="1">Multi-pass membrane protein</topology>
    </subcellularLocation>
</comment>
<keyword evidence="3 10" id="KW-0812">Transmembrane</keyword>
<evidence type="ECO:0000256" key="6">
    <source>
        <dbReference type="ARBA" id="ARBA00023136"/>
    </source>
</evidence>
<evidence type="ECO:0000256" key="2">
    <source>
        <dbReference type="ARBA" id="ARBA00022448"/>
    </source>
</evidence>
<feature type="transmembrane region" description="Helical" evidence="10">
    <location>
        <begin position="402"/>
        <end position="422"/>
    </location>
</feature>
<dbReference type="PRINTS" id="PR00762">
    <property type="entry name" value="CLCHANNEL"/>
</dbReference>
<keyword evidence="8" id="KW-0868">Chloride</keyword>
<accession>A0A501WY03</accession>
<keyword evidence="4 10" id="KW-1133">Transmembrane helix</keyword>
<proteinExistence type="predicted"/>
<evidence type="ECO:0000256" key="4">
    <source>
        <dbReference type="ARBA" id="ARBA00022989"/>
    </source>
</evidence>
<feature type="transmembrane region" description="Helical" evidence="10">
    <location>
        <begin position="66"/>
        <end position="86"/>
    </location>
</feature>
<evidence type="ECO:0000256" key="10">
    <source>
        <dbReference type="SAM" id="Phobius"/>
    </source>
</evidence>
<dbReference type="RefSeq" id="WP_140452757.1">
    <property type="nucleotide sequence ID" value="NZ_VFRP01000002.1"/>
</dbReference>
<dbReference type="InterPro" id="IPR014743">
    <property type="entry name" value="Cl-channel_core"/>
</dbReference>
<dbReference type="InterPro" id="IPR050368">
    <property type="entry name" value="ClC-type_chloride_channel"/>
</dbReference>
<protein>
    <submittedName>
        <fullName evidence="11">H(+)/Cl(-) exchange transporter ClcA</fullName>
    </submittedName>
</protein>
<sequence length="446" mass="45894">MAEPESIVPHHDLAPPREGHLLFLACLAPLIGVASGLVCALFRLALEAAVHLRVVAVGAARTLGPAGLPLVMLVMAVLVGAAAWMVRRFSPHASGSGIPHVEAVIEGELPPAHGNLLVVKFIGGVLAIGSGLALGREGPSVQMGASIAHTVGRLFRRDWADCRVLMAAGAGSGLATAFNAPIAGAVFVLEELVRRFEPRIAIVILAATASAISVARVLLGDAPDFHVDVLDYGDPLTHLLYGVLGIVAGFAAIAHNRMILGGLALAGRLSFVPVEIRAGTVGAVVGLLAWYLPDMIGGGDGITQAALLGQQALMMIPLILVLRMVLGSASYAAGTPGGLFAPMLVLGALLGLGVGLVLHRLLPFVDIQPAAFAVVGMAAFFVGVARAPVTGIVLVTEMTASVDLLVPMLGACFAAMLVPTLLKDPPIYDSLRAATLRREAERLSRG</sequence>
<dbReference type="PANTHER" id="PTHR43427:SF6">
    <property type="entry name" value="CHLORIDE CHANNEL PROTEIN CLC-E"/>
    <property type="match status" value="1"/>
</dbReference>
<dbReference type="InterPro" id="IPR001807">
    <property type="entry name" value="ClC"/>
</dbReference>
<evidence type="ECO:0000313" key="11">
    <source>
        <dbReference type="EMBL" id="TPE53135.1"/>
    </source>
</evidence>
<dbReference type="NCBIfam" id="NF003640">
    <property type="entry name" value="PRK05277.1"/>
    <property type="match status" value="1"/>
</dbReference>
<gene>
    <name evidence="11" type="primary">clcA</name>
    <name evidence="11" type="ORF">FJM51_03680</name>
</gene>
<evidence type="ECO:0000256" key="8">
    <source>
        <dbReference type="ARBA" id="ARBA00023214"/>
    </source>
</evidence>
<dbReference type="OrthoDB" id="9767361at2"/>
<dbReference type="SUPFAM" id="SSF81340">
    <property type="entry name" value="Clc chloride channel"/>
    <property type="match status" value="1"/>
</dbReference>
<feature type="transmembrane region" description="Helical" evidence="10">
    <location>
        <begin position="239"/>
        <end position="259"/>
    </location>
</feature>
<feature type="transmembrane region" description="Helical" evidence="10">
    <location>
        <begin position="21"/>
        <end position="46"/>
    </location>
</feature>
<dbReference type="AlphaFoldDB" id="A0A501WY03"/>
<dbReference type="GO" id="GO:0005254">
    <property type="term" value="F:chloride channel activity"/>
    <property type="evidence" value="ECO:0007669"/>
    <property type="project" value="UniProtKB-KW"/>
</dbReference>
<keyword evidence="7" id="KW-0869">Chloride channel</keyword>
<name>A0A501WY03_9RHOB</name>
<evidence type="ECO:0000256" key="9">
    <source>
        <dbReference type="ARBA" id="ARBA00023303"/>
    </source>
</evidence>
<evidence type="ECO:0000313" key="12">
    <source>
        <dbReference type="Proteomes" id="UP000319255"/>
    </source>
</evidence>
<keyword evidence="2" id="KW-0813">Transport</keyword>
<keyword evidence="6 10" id="KW-0472">Membrane</keyword>